<keyword evidence="4" id="KW-1185">Reference proteome</keyword>
<dbReference type="EMBL" id="OU900106">
    <property type="protein sequence ID" value="CAG9857022.1"/>
    <property type="molecule type" value="Genomic_DNA"/>
</dbReference>
<accession>A0A9N9XLD2</accession>
<evidence type="ECO:0000313" key="3">
    <source>
        <dbReference type="EMBL" id="CAG9857022.1"/>
    </source>
</evidence>
<reference evidence="3" key="1">
    <citation type="submission" date="2022-01" db="EMBL/GenBank/DDBJ databases">
        <authorList>
            <person name="King R."/>
        </authorList>
    </citation>
    <scope>NUCLEOTIDE SEQUENCE</scope>
</reference>
<feature type="compositionally biased region" description="Polar residues" evidence="1">
    <location>
        <begin position="113"/>
        <end position="125"/>
    </location>
</feature>
<feature type="signal peptide" evidence="2">
    <location>
        <begin position="1"/>
        <end position="20"/>
    </location>
</feature>
<protein>
    <submittedName>
        <fullName evidence="3">Uncharacterized protein</fullName>
    </submittedName>
</protein>
<gene>
    <name evidence="3" type="ORF">PHYEVI_LOCUS3433</name>
</gene>
<evidence type="ECO:0000256" key="1">
    <source>
        <dbReference type="SAM" id="MobiDB-lite"/>
    </source>
</evidence>
<sequence length="141" mass="15702">MKVLLILSVLLISSLRFSFCETVFTIEDTNVSTDEGVDAIEALEKIWNTFDTTEIERVKLFCSLFNEKHTAPQGWNVIIGDDYTVYFSNLATSYIDVKMISSSPTSTSASSPKYDSTMRSPNEASSLTDSKMLKIFSVVGK</sequence>
<dbReference type="AlphaFoldDB" id="A0A9N9XLD2"/>
<feature type="compositionally biased region" description="Low complexity" evidence="1">
    <location>
        <begin position="102"/>
        <end position="112"/>
    </location>
</feature>
<dbReference type="Proteomes" id="UP001153712">
    <property type="component" value="Chromosome 13"/>
</dbReference>
<keyword evidence="2" id="KW-0732">Signal</keyword>
<name>A0A9N9XLD2_PHYSR</name>
<organism evidence="3 4">
    <name type="scientific">Phyllotreta striolata</name>
    <name type="common">Striped flea beetle</name>
    <name type="synonym">Crioceris striolata</name>
    <dbReference type="NCBI Taxonomy" id="444603"/>
    <lineage>
        <taxon>Eukaryota</taxon>
        <taxon>Metazoa</taxon>
        <taxon>Ecdysozoa</taxon>
        <taxon>Arthropoda</taxon>
        <taxon>Hexapoda</taxon>
        <taxon>Insecta</taxon>
        <taxon>Pterygota</taxon>
        <taxon>Neoptera</taxon>
        <taxon>Endopterygota</taxon>
        <taxon>Coleoptera</taxon>
        <taxon>Polyphaga</taxon>
        <taxon>Cucujiformia</taxon>
        <taxon>Chrysomeloidea</taxon>
        <taxon>Chrysomelidae</taxon>
        <taxon>Galerucinae</taxon>
        <taxon>Alticini</taxon>
        <taxon>Phyllotreta</taxon>
    </lineage>
</organism>
<proteinExistence type="predicted"/>
<feature type="region of interest" description="Disordered" evidence="1">
    <location>
        <begin position="102"/>
        <end position="125"/>
    </location>
</feature>
<evidence type="ECO:0000313" key="4">
    <source>
        <dbReference type="Proteomes" id="UP001153712"/>
    </source>
</evidence>
<evidence type="ECO:0000256" key="2">
    <source>
        <dbReference type="SAM" id="SignalP"/>
    </source>
</evidence>
<feature type="chain" id="PRO_5040322148" evidence="2">
    <location>
        <begin position="21"/>
        <end position="141"/>
    </location>
</feature>